<feature type="region of interest" description="Disordered" evidence="17">
    <location>
        <begin position="1"/>
        <end position="42"/>
    </location>
</feature>
<evidence type="ECO:0000256" key="12">
    <source>
        <dbReference type="ARBA" id="ARBA00022801"/>
    </source>
</evidence>
<dbReference type="HAMAP" id="MF_00052_B">
    <property type="entry name" value="RNase_HII_B"/>
    <property type="match status" value="1"/>
</dbReference>
<dbReference type="InterPro" id="IPR024567">
    <property type="entry name" value="RNase_HII/HIII_dom"/>
</dbReference>
<dbReference type="EMBL" id="FWXR01000013">
    <property type="protein sequence ID" value="SMC93693.1"/>
    <property type="molecule type" value="Genomic_DNA"/>
</dbReference>
<feature type="binding site" evidence="14 15">
    <location>
        <position position="64"/>
    </location>
    <ligand>
        <name>a divalent metal cation</name>
        <dbReference type="ChEBI" id="CHEBI:60240"/>
    </ligand>
</feature>
<dbReference type="GO" id="GO:0032299">
    <property type="term" value="C:ribonuclease H2 complex"/>
    <property type="evidence" value="ECO:0007669"/>
    <property type="project" value="TreeGrafter"/>
</dbReference>
<keyword evidence="13 14" id="KW-0464">Manganese</keyword>
<dbReference type="GO" id="GO:0004523">
    <property type="term" value="F:RNA-DNA hybrid ribonuclease activity"/>
    <property type="evidence" value="ECO:0007669"/>
    <property type="project" value="UniProtKB-UniRule"/>
</dbReference>
<comment type="cofactor">
    <cofactor evidence="2">
        <name>Mg(2+)</name>
        <dbReference type="ChEBI" id="CHEBI:18420"/>
    </cofactor>
</comment>
<keyword evidence="10 14" id="KW-0479">Metal-binding</keyword>
<feature type="binding site" evidence="14 15">
    <location>
        <position position="65"/>
    </location>
    <ligand>
        <name>a divalent metal cation</name>
        <dbReference type="ChEBI" id="CHEBI:60240"/>
    </ligand>
</feature>
<evidence type="ECO:0000256" key="3">
    <source>
        <dbReference type="ARBA" id="ARBA00004065"/>
    </source>
</evidence>
<dbReference type="PANTHER" id="PTHR10954">
    <property type="entry name" value="RIBONUCLEASE H2 SUBUNIT A"/>
    <property type="match status" value="1"/>
</dbReference>
<dbReference type="STRING" id="937218.SAMN06297251_11369"/>
<evidence type="ECO:0000313" key="19">
    <source>
        <dbReference type="EMBL" id="SMC93693.1"/>
    </source>
</evidence>
<comment type="cofactor">
    <cofactor evidence="14 15">
        <name>Mn(2+)</name>
        <dbReference type="ChEBI" id="CHEBI:29035"/>
    </cofactor>
    <cofactor evidence="14 15">
        <name>Mg(2+)</name>
        <dbReference type="ChEBI" id="CHEBI:18420"/>
    </cofactor>
    <text evidence="14 15">Manganese or magnesium. Binds 1 divalent metal ion per monomer in the absence of substrate. May bind a second metal ion after substrate binding.</text>
</comment>
<evidence type="ECO:0000256" key="1">
    <source>
        <dbReference type="ARBA" id="ARBA00000077"/>
    </source>
</evidence>
<dbReference type="Gene3D" id="3.30.420.10">
    <property type="entry name" value="Ribonuclease H-like superfamily/Ribonuclease H"/>
    <property type="match status" value="1"/>
</dbReference>
<organism evidence="19 20">
    <name type="scientific">Fulvimarina manganoxydans</name>
    <dbReference type="NCBI Taxonomy" id="937218"/>
    <lineage>
        <taxon>Bacteria</taxon>
        <taxon>Pseudomonadati</taxon>
        <taxon>Pseudomonadota</taxon>
        <taxon>Alphaproteobacteria</taxon>
        <taxon>Hyphomicrobiales</taxon>
        <taxon>Aurantimonadaceae</taxon>
        <taxon>Fulvimarina</taxon>
    </lineage>
</organism>
<comment type="catalytic activity">
    <reaction evidence="1 14 15 16">
        <text>Endonucleolytic cleavage to 5'-phosphomonoester.</text>
        <dbReference type="EC" id="3.1.26.4"/>
    </reaction>
</comment>
<dbReference type="Proteomes" id="UP000192656">
    <property type="component" value="Unassembled WGS sequence"/>
</dbReference>
<evidence type="ECO:0000256" key="17">
    <source>
        <dbReference type="SAM" id="MobiDB-lite"/>
    </source>
</evidence>
<comment type="subcellular location">
    <subcellularLocation>
        <location evidence="4 14">Cytoplasm</location>
    </subcellularLocation>
</comment>
<evidence type="ECO:0000256" key="4">
    <source>
        <dbReference type="ARBA" id="ARBA00004496"/>
    </source>
</evidence>
<evidence type="ECO:0000256" key="5">
    <source>
        <dbReference type="ARBA" id="ARBA00007383"/>
    </source>
</evidence>
<feature type="domain" description="RNase H type-2" evidence="18">
    <location>
        <begin position="58"/>
        <end position="244"/>
    </location>
</feature>
<comment type="similarity">
    <text evidence="5 14 16">Belongs to the RNase HII family.</text>
</comment>
<evidence type="ECO:0000256" key="11">
    <source>
        <dbReference type="ARBA" id="ARBA00022759"/>
    </source>
</evidence>
<dbReference type="InterPro" id="IPR001352">
    <property type="entry name" value="RNase_HII/HIII"/>
</dbReference>
<evidence type="ECO:0000256" key="14">
    <source>
        <dbReference type="HAMAP-Rule" id="MF_00052"/>
    </source>
</evidence>
<dbReference type="InterPro" id="IPR022898">
    <property type="entry name" value="RNase_HII"/>
</dbReference>
<dbReference type="AlphaFoldDB" id="A0A1W2D8I2"/>
<evidence type="ECO:0000256" key="7">
    <source>
        <dbReference type="ARBA" id="ARBA00019179"/>
    </source>
</evidence>
<dbReference type="SUPFAM" id="SSF53098">
    <property type="entry name" value="Ribonuclease H-like"/>
    <property type="match status" value="1"/>
</dbReference>
<gene>
    <name evidence="14" type="primary">rnhB</name>
    <name evidence="19" type="ORF">SAMN06297251_11369</name>
</gene>
<keyword evidence="8 14" id="KW-0963">Cytoplasm</keyword>
<evidence type="ECO:0000313" key="20">
    <source>
        <dbReference type="Proteomes" id="UP000192656"/>
    </source>
</evidence>
<evidence type="ECO:0000256" key="2">
    <source>
        <dbReference type="ARBA" id="ARBA00001946"/>
    </source>
</evidence>
<evidence type="ECO:0000256" key="8">
    <source>
        <dbReference type="ARBA" id="ARBA00022490"/>
    </source>
</evidence>
<keyword evidence="12 14" id="KW-0378">Hydrolase</keyword>
<dbReference type="GO" id="GO:0006298">
    <property type="term" value="P:mismatch repair"/>
    <property type="evidence" value="ECO:0007669"/>
    <property type="project" value="TreeGrafter"/>
</dbReference>
<accession>A0A1W2D8I2</accession>
<name>A0A1W2D8I2_9HYPH</name>
<dbReference type="GO" id="GO:0005737">
    <property type="term" value="C:cytoplasm"/>
    <property type="evidence" value="ECO:0007669"/>
    <property type="project" value="UniProtKB-SubCell"/>
</dbReference>
<proteinExistence type="inferred from homology"/>
<comment type="function">
    <text evidence="3 14 16">Endonuclease that specifically degrades the RNA of RNA-DNA hybrids.</text>
</comment>
<keyword evidence="20" id="KW-1185">Reference proteome</keyword>
<dbReference type="NCBIfam" id="NF000595">
    <property type="entry name" value="PRK00015.1-3"/>
    <property type="match status" value="1"/>
</dbReference>
<evidence type="ECO:0000256" key="13">
    <source>
        <dbReference type="ARBA" id="ARBA00023211"/>
    </source>
</evidence>
<dbReference type="RefSeq" id="WP_084410926.1">
    <property type="nucleotide sequence ID" value="NZ_FWXR01000013.1"/>
</dbReference>
<dbReference type="OrthoDB" id="9803420at2"/>
<dbReference type="GO" id="GO:0030145">
    <property type="term" value="F:manganese ion binding"/>
    <property type="evidence" value="ECO:0007669"/>
    <property type="project" value="UniProtKB-UniRule"/>
</dbReference>
<evidence type="ECO:0000256" key="10">
    <source>
        <dbReference type="ARBA" id="ARBA00022723"/>
    </source>
</evidence>
<dbReference type="GO" id="GO:0043137">
    <property type="term" value="P:DNA replication, removal of RNA primer"/>
    <property type="evidence" value="ECO:0007669"/>
    <property type="project" value="TreeGrafter"/>
</dbReference>
<dbReference type="InterPro" id="IPR012337">
    <property type="entry name" value="RNaseH-like_sf"/>
</dbReference>
<evidence type="ECO:0000259" key="18">
    <source>
        <dbReference type="PROSITE" id="PS51975"/>
    </source>
</evidence>
<reference evidence="19 20" key="1">
    <citation type="submission" date="2017-04" db="EMBL/GenBank/DDBJ databases">
        <authorList>
            <person name="Afonso C.L."/>
            <person name="Miller P.J."/>
            <person name="Scott M.A."/>
            <person name="Spackman E."/>
            <person name="Goraichik I."/>
            <person name="Dimitrov K.M."/>
            <person name="Suarez D.L."/>
            <person name="Swayne D.E."/>
        </authorList>
    </citation>
    <scope>NUCLEOTIDE SEQUENCE [LARGE SCALE GENOMIC DNA]</scope>
    <source>
        <strain evidence="19 20">CGMCC 1.10972</strain>
    </source>
</reference>
<evidence type="ECO:0000256" key="15">
    <source>
        <dbReference type="PROSITE-ProRule" id="PRU01319"/>
    </source>
</evidence>
<evidence type="ECO:0000256" key="16">
    <source>
        <dbReference type="RuleBase" id="RU003515"/>
    </source>
</evidence>
<sequence>MRESCRTMTRHSSDSPLPTPHSEIAEKAPSFSKPKRARAPRPLPDFSRERALLDGCARHVVGLDEVGRGPLAGPVVAAAVILDPNAIPDGLDDSKRIKAHERERLCNALFQTAIVAVAAVSADEIDRLDIRQASLLAMRRAFHSLSIIPTVALVDGRDIPDGLNCEARAIIGGDGLSVSIAAASIVAKVTRDRMMLRADQLHPGYGFTSHMGYGTKTHLEAIRRLGPSPLHRMSFAPLKSMTAR</sequence>
<dbReference type="Pfam" id="PF01351">
    <property type="entry name" value="RNase_HII"/>
    <property type="match status" value="1"/>
</dbReference>
<protein>
    <recommendedName>
        <fullName evidence="7 14">Ribonuclease HII</fullName>
        <shortName evidence="14">RNase HII</shortName>
        <ecNumber evidence="6 14">3.1.26.4</ecNumber>
    </recommendedName>
</protein>
<dbReference type="EC" id="3.1.26.4" evidence="6 14"/>
<dbReference type="InterPro" id="IPR036397">
    <property type="entry name" value="RNaseH_sf"/>
</dbReference>
<dbReference type="CDD" id="cd07182">
    <property type="entry name" value="RNase_HII_bacteria_HII_like"/>
    <property type="match status" value="1"/>
</dbReference>
<evidence type="ECO:0000256" key="9">
    <source>
        <dbReference type="ARBA" id="ARBA00022722"/>
    </source>
</evidence>
<evidence type="ECO:0000256" key="6">
    <source>
        <dbReference type="ARBA" id="ARBA00012180"/>
    </source>
</evidence>
<keyword evidence="11 14" id="KW-0255">Endonuclease</keyword>
<feature type="binding site" evidence="14 15">
    <location>
        <position position="155"/>
    </location>
    <ligand>
        <name>a divalent metal cation</name>
        <dbReference type="ChEBI" id="CHEBI:60240"/>
    </ligand>
</feature>
<keyword evidence="9 14" id="KW-0540">Nuclease</keyword>
<dbReference type="PROSITE" id="PS51975">
    <property type="entry name" value="RNASE_H_2"/>
    <property type="match status" value="1"/>
</dbReference>
<dbReference type="GO" id="GO:0003723">
    <property type="term" value="F:RNA binding"/>
    <property type="evidence" value="ECO:0007669"/>
    <property type="project" value="UniProtKB-UniRule"/>
</dbReference>
<dbReference type="PANTHER" id="PTHR10954:SF18">
    <property type="entry name" value="RIBONUCLEASE HII"/>
    <property type="match status" value="1"/>
</dbReference>